<sequence length="89" mass="10140">MQQFPWLRFTVFASGLVAIGYVAMKATTPTEEQLYQEMSPEIRRKVDATRAARLAREAEMKKQMAAQETRNANPEASKPIWADPPQQTK</sequence>
<evidence type="ECO:0000256" key="5">
    <source>
        <dbReference type="ARBA" id="ARBA00022989"/>
    </source>
</evidence>
<comment type="caution">
    <text evidence="12">The sequence shown here is derived from an EMBL/GenBank/DDBJ whole genome shotgun (WGS) entry which is preliminary data.</text>
</comment>
<evidence type="ECO:0000256" key="4">
    <source>
        <dbReference type="ARBA" id="ARBA00022792"/>
    </source>
</evidence>
<dbReference type="Pfam" id="PF07960">
    <property type="entry name" value="CBP4"/>
    <property type="match status" value="1"/>
</dbReference>
<keyword evidence="5 11" id="KW-1133">Transmembrane helix</keyword>
<evidence type="ECO:0000256" key="8">
    <source>
        <dbReference type="ARBA" id="ARBA00023186"/>
    </source>
</evidence>
<protein>
    <submittedName>
        <fullName evidence="12">Uncharacterized protein</fullName>
    </submittedName>
</protein>
<dbReference type="Proteomes" id="UP000807342">
    <property type="component" value="Unassembled WGS sequence"/>
</dbReference>
<reference evidence="12" key="1">
    <citation type="submission" date="2020-11" db="EMBL/GenBank/DDBJ databases">
        <authorList>
            <consortium name="DOE Joint Genome Institute"/>
            <person name="Ahrendt S."/>
            <person name="Riley R."/>
            <person name="Andreopoulos W."/>
            <person name="Labutti K."/>
            <person name="Pangilinan J."/>
            <person name="Ruiz-Duenas F.J."/>
            <person name="Barrasa J.M."/>
            <person name="Sanchez-Garcia M."/>
            <person name="Camarero S."/>
            <person name="Miyauchi S."/>
            <person name="Serrano A."/>
            <person name="Linde D."/>
            <person name="Babiker R."/>
            <person name="Drula E."/>
            <person name="Ayuso-Fernandez I."/>
            <person name="Pacheco R."/>
            <person name="Padilla G."/>
            <person name="Ferreira P."/>
            <person name="Barriuso J."/>
            <person name="Kellner H."/>
            <person name="Castanera R."/>
            <person name="Alfaro M."/>
            <person name="Ramirez L."/>
            <person name="Pisabarro A.G."/>
            <person name="Kuo A."/>
            <person name="Tritt A."/>
            <person name="Lipzen A."/>
            <person name="He G."/>
            <person name="Yan M."/>
            <person name="Ng V."/>
            <person name="Cullen D."/>
            <person name="Martin F."/>
            <person name="Rosso M.-N."/>
            <person name="Henrissat B."/>
            <person name="Hibbett D."/>
            <person name="Martinez A.T."/>
            <person name="Grigoriev I.V."/>
        </authorList>
    </citation>
    <scope>NUCLEOTIDE SEQUENCE</scope>
    <source>
        <strain evidence="12">MF-IS2</strain>
    </source>
</reference>
<comment type="similarity">
    <text evidence="2">Belongs to the CBP4 family.</text>
</comment>
<keyword evidence="3 11" id="KW-0812">Transmembrane</keyword>
<name>A0A9P5XM50_9AGAR</name>
<dbReference type="EMBL" id="MU151073">
    <property type="protein sequence ID" value="KAF9452246.1"/>
    <property type="molecule type" value="Genomic_DNA"/>
</dbReference>
<keyword evidence="6" id="KW-0496">Mitochondrion</keyword>
<keyword evidence="4" id="KW-0999">Mitochondrion inner membrane</keyword>
<evidence type="ECO:0000256" key="7">
    <source>
        <dbReference type="ARBA" id="ARBA00023136"/>
    </source>
</evidence>
<evidence type="ECO:0000256" key="1">
    <source>
        <dbReference type="ARBA" id="ARBA00004434"/>
    </source>
</evidence>
<accession>A0A9P5XM50</accession>
<evidence type="ECO:0000256" key="11">
    <source>
        <dbReference type="SAM" id="Phobius"/>
    </source>
</evidence>
<evidence type="ECO:0000256" key="10">
    <source>
        <dbReference type="SAM" id="MobiDB-lite"/>
    </source>
</evidence>
<gene>
    <name evidence="12" type="ORF">P691DRAFT_805130</name>
</gene>
<evidence type="ECO:0000313" key="12">
    <source>
        <dbReference type="EMBL" id="KAF9452246.1"/>
    </source>
</evidence>
<dbReference type="AlphaFoldDB" id="A0A9P5XM50"/>
<feature type="transmembrane region" description="Helical" evidence="11">
    <location>
        <begin position="6"/>
        <end position="24"/>
    </location>
</feature>
<evidence type="ECO:0000256" key="9">
    <source>
        <dbReference type="ARBA" id="ARBA00025413"/>
    </source>
</evidence>
<evidence type="ECO:0000313" key="13">
    <source>
        <dbReference type="Proteomes" id="UP000807342"/>
    </source>
</evidence>
<comment type="subcellular location">
    <subcellularLocation>
        <location evidence="1">Mitochondrion inner membrane</location>
        <topology evidence="1">Single-pass membrane protein</topology>
    </subcellularLocation>
</comment>
<keyword evidence="7 11" id="KW-0472">Membrane</keyword>
<feature type="region of interest" description="Disordered" evidence="10">
    <location>
        <begin position="59"/>
        <end position="89"/>
    </location>
</feature>
<dbReference type="OrthoDB" id="5576752at2759"/>
<comment type="function">
    <text evidence="9">Essential for the assembly of ubiquinol-cytochrome c reductase. It has a direct effect on the correct occurrence of the Rieske protein, core 4, core 5 and apocytochrome b.</text>
</comment>
<proteinExistence type="inferred from homology"/>
<dbReference type="GO" id="GO:0005743">
    <property type="term" value="C:mitochondrial inner membrane"/>
    <property type="evidence" value="ECO:0007669"/>
    <property type="project" value="UniProtKB-SubCell"/>
</dbReference>
<organism evidence="12 13">
    <name type="scientific">Macrolepiota fuliginosa MF-IS2</name>
    <dbReference type="NCBI Taxonomy" id="1400762"/>
    <lineage>
        <taxon>Eukaryota</taxon>
        <taxon>Fungi</taxon>
        <taxon>Dikarya</taxon>
        <taxon>Basidiomycota</taxon>
        <taxon>Agaricomycotina</taxon>
        <taxon>Agaricomycetes</taxon>
        <taxon>Agaricomycetidae</taxon>
        <taxon>Agaricales</taxon>
        <taxon>Agaricineae</taxon>
        <taxon>Agaricaceae</taxon>
        <taxon>Macrolepiota</taxon>
    </lineage>
</organism>
<keyword evidence="8" id="KW-0143">Chaperone</keyword>
<evidence type="ECO:0000256" key="3">
    <source>
        <dbReference type="ARBA" id="ARBA00022692"/>
    </source>
</evidence>
<evidence type="ECO:0000256" key="2">
    <source>
        <dbReference type="ARBA" id="ARBA00006780"/>
    </source>
</evidence>
<evidence type="ECO:0000256" key="6">
    <source>
        <dbReference type="ARBA" id="ARBA00023128"/>
    </source>
</evidence>
<keyword evidence="13" id="KW-1185">Reference proteome</keyword>
<dbReference type="InterPro" id="IPR012420">
    <property type="entry name" value="Cbp4"/>
</dbReference>